<name>Q07J91_RHOP5</name>
<accession>Q07J91</accession>
<feature type="transmembrane region" description="Helical" evidence="1">
    <location>
        <begin position="73"/>
        <end position="92"/>
    </location>
</feature>
<sequence>MRADFSDSGNTTLIYLDYRARYQVEARMFSSPIGRLRFFLYSVAIALVELLAVILVIAATMGLEEFVNSQPGAPRAFMGGVCLMVLLAFAALRANITWRRGNDAALSKWMIVPYLVLTAFYAVLQAGALMASKFGAGGDSNAGLGILSLSLLALWSVICVAKSKSTTFDPDAFLAAEGFFSGPKRGAGRETAVNVSPSPAMPPPAVPRAAGPAGAITFGKRGLS</sequence>
<feature type="transmembrane region" description="Helical" evidence="1">
    <location>
        <begin position="38"/>
        <end position="61"/>
    </location>
</feature>
<evidence type="ECO:0008006" key="3">
    <source>
        <dbReference type="Google" id="ProtNLM"/>
    </source>
</evidence>
<keyword evidence="1" id="KW-0472">Membrane</keyword>
<dbReference type="HOGENOM" id="CLU_1234231_0_0_5"/>
<keyword evidence="1" id="KW-1133">Transmembrane helix</keyword>
<organism evidence="2">
    <name type="scientific">Rhodopseudomonas palustris (strain BisA53)</name>
    <dbReference type="NCBI Taxonomy" id="316055"/>
    <lineage>
        <taxon>Bacteria</taxon>
        <taxon>Pseudomonadati</taxon>
        <taxon>Pseudomonadota</taxon>
        <taxon>Alphaproteobacteria</taxon>
        <taxon>Hyphomicrobiales</taxon>
        <taxon>Nitrobacteraceae</taxon>
        <taxon>Rhodopseudomonas</taxon>
    </lineage>
</organism>
<protein>
    <recommendedName>
        <fullName evidence="3">DUF805 domain-containing protein</fullName>
    </recommendedName>
</protein>
<dbReference type="KEGG" id="rpe:RPE_4067"/>
<dbReference type="EMBL" id="CP000463">
    <property type="protein sequence ID" value="ABJ07993.1"/>
    <property type="molecule type" value="Genomic_DNA"/>
</dbReference>
<proteinExistence type="predicted"/>
<feature type="transmembrane region" description="Helical" evidence="1">
    <location>
        <begin position="142"/>
        <end position="161"/>
    </location>
</feature>
<evidence type="ECO:0000313" key="2">
    <source>
        <dbReference type="EMBL" id="ABJ07993.1"/>
    </source>
</evidence>
<evidence type="ECO:0000256" key="1">
    <source>
        <dbReference type="SAM" id="Phobius"/>
    </source>
</evidence>
<feature type="transmembrane region" description="Helical" evidence="1">
    <location>
        <begin position="112"/>
        <end position="130"/>
    </location>
</feature>
<dbReference type="AlphaFoldDB" id="Q07J91"/>
<gene>
    <name evidence="2" type="ordered locus">RPE_4067</name>
</gene>
<reference evidence="2" key="1">
    <citation type="submission" date="2006-09" db="EMBL/GenBank/DDBJ databases">
        <title>Complete sequence of Rhodopseudomonas palustris BisA53.</title>
        <authorList>
            <consortium name="US DOE Joint Genome Institute"/>
            <person name="Copeland A."/>
            <person name="Lucas S."/>
            <person name="Lapidus A."/>
            <person name="Barry K."/>
            <person name="Detter J.C."/>
            <person name="Glavina del Rio T."/>
            <person name="Hammon N."/>
            <person name="Israni S."/>
            <person name="Dalin E."/>
            <person name="Tice H."/>
            <person name="Pitluck S."/>
            <person name="Chain P."/>
            <person name="Malfatti S."/>
            <person name="Shin M."/>
            <person name="Vergez L."/>
            <person name="Schmutz J."/>
            <person name="Larimer F."/>
            <person name="Land M."/>
            <person name="Hauser L."/>
            <person name="Pelletier D.A."/>
            <person name="Kyrpides N."/>
            <person name="Kim E."/>
            <person name="Harwood C.S."/>
            <person name="Oda Y."/>
            <person name="Richardson P."/>
        </authorList>
    </citation>
    <scope>NUCLEOTIDE SEQUENCE [LARGE SCALE GENOMIC DNA]</scope>
    <source>
        <strain evidence="2">BisA53</strain>
    </source>
</reference>
<keyword evidence="1" id="KW-0812">Transmembrane</keyword>